<dbReference type="Gene3D" id="3.40.30.10">
    <property type="entry name" value="Glutaredoxin"/>
    <property type="match status" value="1"/>
</dbReference>
<dbReference type="Proteomes" id="UP000532746">
    <property type="component" value="Unassembled WGS sequence"/>
</dbReference>
<reference evidence="4 5" key="1">
    <citation type="submission" date="2020-08" db="EMBL/GenBank/DDBJ databases">
        <title>Genomic Encyclopedia of Type Strains, Phase IV (KMG-IV): sequencing the most valuable type-strain genomes for metagenomic binning, comparative biology and taxonomic classification.</title>
        <authorList>
            <person name="Goeker M."/>
        </authorList>
    </citation>
    <scope>NUCLEOTIDE SEQUENCE [LARGE SCALE GENOMIC DNA]</scope>
    <source>
        <strain evidence="4 5">DSM 26718</strain>
    </source>
</reference>
<dbReference type="Pfam" id="PF12543">
    <property type="entry name" value="DUF3738"/>
    <property type="match status" value="1"/>
</dbReference>
<dbReference type="Pfam" id="PF00578">
    <property type="entry name" value="AhpC-TSA"/>
    <property type="match status" value="1"/>
</dbReference>
<evidence type="ECO:0000256" key="2">
    <source>
        <dbReference type="SAM" id="SignalP"/>
    </source>
</evidence>
<evidence type="ECO:0000313" key="5">
    <source>
        <dbReference type="Proteomes" id="UP000532746"/>
    </source>
</evidence>
<dbReference type="RefSeq" id="WP_183402510.1">
    <property type="nucleotide sequence ID" value="NZ_JACHGG010000001.1"/>
</dbReference>
<keyword evidence="2" id="KW-0732">Signal</keyword>
<dbReference type="GO" id="GO:0016491">
    <property type="term" value="F:oxidoreductase activity"/>
    <property type="evidence" value="ECO:0007669"/>
    <property type="project" value="InterPro"/>
</dbReference>
<dbReference type="InterPro" id="IPR013766">
    <property type="entry name" value="Thioredoxin_domain"/>
</dbReference>
<name>A0A7W9WB12_9BACT</name>
<keyword evidence="5" id="KW-1185">Reference proteome</keyword>
<dbReference type="InterPro" id="IPR017801">
    <property type="entry name" value="DUF3738"/>
</dbReference>
<feature type="signal peptide" evidence="2">
    <location>
        <begin position="1"/>
        <end position="18"/>
    </location>
</feature>
<dbReference type="NCBIfam" id="TIGR03435">
    <property type="entry name" value="Soli_TIGR03435"/>
    <property type="match status" value="1"/>
</dbReference>
<sequence>MYPRVCLLAGLCAGPALVFGQALREGDLVPPFTLSQVVNRSGGGFSSTEAKGKVLVIEFWGTWCGPCIPALLHLDSLQQAFPQQLQVVGVANDSEQRLRTFVARRPVQLPLAALPDQNAPLYRYFPHNSVPHTVIIGKDQRVLAITRPDQLTTASLRAILAGKKAKLQAKHDVVVKDPLVFFPADTATRFAVSVRPYLQGQHSQLRRDQTPGLRGRRLTAINVPVETLFREAYGVSHLRVKNELPALQVSQEPANLVCLDLIVPTTDKAHLLRHLRQELPRQFPVQPQLVRESRPVYVLRQRKSRQPWPESKKPESGMWSGKGLEVEGGRVEMLREFLENMSSKPVVDETGLLGRYDMKLELQPEAGRAEILKSLQAMGLEMEEATRKIEILQLSPGRLAVQ</sequence>
<evidence type="ECO:0000256" key="1">
    <source>
        <dbReference type="SAM" id="MobiDB-lite"/>
    </source>
</evidence>
<accession>A0A7W9WB12</accession>
<dbReference type="SUPFAM" id="SSF52833">
    <property type="entry name" value="Thioredoxin-like"/>
    <property type="match status" value="1"/>
</dbReference>
<evidence type="ECO:0000259" key="3">
    <source>
        <dbReference type="PROSITE" id="PS51352"/>
    </source>
</evidence>
<dbReference type="AlphaFoldDB" id="A0A7W9WB12"/>
<dbReference type="InterPro" id="IPR036249">
    <property type="entry name" value="Thioredoxin-like_sf"/>
</dbReference>
<dbReference type="CDD" id="cd02966">
    <property type="entry name" value="TlpA_like_family"/>
    <property type="match status" value="1"/>
</dbReference>
<organism evidence="4 5">
    <name type="scientific">Hymenobacter luteus</name>
    <dbReference type="NCBI Taxonomy" id="1411122"/>
    <lineage>
        <taxon>Bacteria</taxon>
        <taxon>Pseudomonadati</taxon>
        <taxon>Bacteroidota</taxon>
        <taxon>Cytophagia</taxon>
        <taxon>Cytophagales</taxon>
        <taxon>Hymenobacteraceae</taxon>
        <taxon>Hymenobacter</taxon>
    </lineage>
</organism>
<protein>
    <submittedName>
        <fullName evidence="4">Uncharacterized protein (TIGR03435 family)</fullName>
    </submittedName>
</protein>
<dbReference type="InterPro" id="IPR000866">
    <property type="entry name" value="AhpC/TSA"/>
</dbReference>
<dbReference type="PANTHER" id="PTHR42852:SF17">
    <property type="entry name" value="THIOREDOXIN-LIKE PROTEIN HI_1115"/>
    <property type="match status" value="1"/>
</dbReference>
<feature type="region of interest" description="Disordered" evidence="1">
    <location>
        <begin position="303"/>
        <end position="323"/>
    </location>
</feature>
<dbReference type="InterPro" id="IPR050553">
    <property type="entry name" value="Thioredoxin_ResA/DsbE_sf"/>
</dbReference>
<feature type="chain" id="PRO_5031122846" evidence="2">
    <location>
        <begin position="19"/>
        <end position="402"/>
    </location>
</feature>
<dbReference type="GO" id="GO:0016209">
    <property type="term" value="F:antioxidant activity"/>
    <property type="evidence" value="ECO:0007669"/>
    <property type="project" value="InterPro"/>
</dbReference>
<gene>
    <name evidence="4" type="ORF">HNQ93_000032</name>
</gene>
<evidence type="ECO:0000313" key="4">
    <source>
        <dbReference type="EMBL" id="MBB6057202.1"/>
    </source>
</evidence>
<dbReference type="EMBL" id="JACHGG010000001">
    <property type="protein sequence ID" value="MBB6057202.1"/>
    <property type="molecule type" value="Genomic_DNA"/>
</dbReference>
<comment type="caution">
    <text evidence="4">The sequence shown here is derived from an EMBL/GenBank/DDBJ whole genome shotgun (WGS) entry which is preliminary data.</text>
</comment>
<dbReference type="PROSITE" id="PS51352">
    <property type="entry name" value="THIOREDOXIN_2"/>
    <property type="match status" value="1"/>
</dbReference>
<proteinExistence type="predicted"/>
<feature type="domain" description="Thioredoxin" evidence="3">
    <location>
        <begin position="23"/>
        <end position="165"/>
    </location>
</feature>
<dbReference type="PANTHER" id="PTHR42852">
    <property type="entry name" value="THIOL:DISULFIDE INTERCHANGE PROTEIN DSBE"/>
    <property type="match status" value="1"/>
</dbReference>